<evidence type="ECO:0000313" key="9">
    <source>
        <dbReference type="Proteomes" id="UP001428817"/>
    </source>
</evidence>
<proteinExistence type="inferred from homology"/>
<keyword evidence="3 6" id="KW-0812">Transmembrane</keyword>
<evidence type="ECO:0000256" key="5">
    <source>
        <dbReference type="ARBA" id="ARBA00023136"/>
    </source>
</evidence>
<dbReference type="Pfam" id="PF04138">
    <property type="entry name" value="GtrA_DPMS_TM"/>
    <property type="match status" value="1"/>
</dbReference>
<protein>
    <recommendedName>
        <fullName evidence="7">GtrA/DPMS transmembrane domain-containing protein</fullName>
    </recommendedName>
</protein>
<name>A0ABP9QWX2_9PSEU</name>
<evidence type="ECO:0000256" key="6">
    <source>
        <dbReference type="SAM" id="Phobius"/>
    </source>
</evidence>
<dbReference type="InterPro" id="IPR007267">
    <property type="entry name" value="GtrA_DPMS_TM"/>
</dbReference>
<comment type="caution">
    <text evidence="8">The sequence shown here is derived from an EMBL/GenBank/DDBJ whole genome shotgun (WGS) entry which is preliminary data.</text>
</comment>
<keyword evidence="4 6" id="KW-1133">Transmembrane helix</keyword>
<comment type="similarity">
    <text evidence="2">Belongs to the GtrA family.</text>
</comment>
<feature type="transmembrane region" description="Helical" evidence="6">
    <location>
        <begin position="91"/>
        <end position="116"/>
    </location>
</feature>
<keyword evidence="5 6" id="KW-0472">Membrane</keyword>
<keyword evidence="9" id="KW-1185">Reference proteome</keyword>
<evidence type="ECO:0000259" key="7">
    <source>
        <dbReference type="Pfam" id="PF04138"/>
    </source>
</evidence>
<feature type="transmembrane region" description="Helical" evidence="6">
    <location>
        <begin position="59"/>
        <end position="79"/>
    </location>
</feature>
<dbReference type="Proteomes" id="UP001428817">
    <property type="component" value="Unassembled WGS sequence"/>
</dbReference>
<gene>
    <name evidence="8" type="ORF">GCM10023321_63220</name>
</gene>
<evidence type="ECO:0000256" key="1">
    <source>
        <dbReference type="ARBA" id="ARBA00004141"/>
    </source>
</evidence>
<dbReference type="PANTHER" id="PTHR38459">
    <property type="entry name" value="PROPHAGE BACTOPRENOL-LINKED GLUCOSE TRANSLOCASE HOMOLOG"/>
    <property type="match status" value="1"/>
</dbReference>
<comment type="subcellular location">
    <subcellularLocation>
        <location evidence="1">Membrane</location>
        <topology evidence="1">Multi-pass membrane protein</topology>
    </subcellularLocation>
</comment>
<feature type="transmembrane region" description="Helical" evidence="6">
    <location>
        <begin position="122"/>
        <end position="143"/>
    </location>
</feature>
<dbReference type="InterPro" id="IPR051401">
    <property type="entry name" value="GtrA_CellWall_Glycosyl"/>
</dbReference>
<dbReference type="PANTHER" id="PTHR38459:SF1">
    <property type="entry name" value="PROPHAGE BACTOPRENOL-LINKED GLUCOSE TRANSLOCASE HOMOLOG"/>
    <property type="match status" value="1"/>
</dbReference>
<evidence type="ECO:0000256" key="2">
    <source>
        <dbReference type="ARBA" id="ARBA00009399"/>
    </source>
</evidence>
<evidence type="ECO:0000256" key="4">
    <source>
        <dbReference type="ARBA" id="ARBA00022989"/>
    </source>
</evidence>
<organism evidence="8 9">
    <name type="scientific">Pseudonocardia eucalypti</name>
    <dbReference type="NCBI Taxonomy" id="648755"/>
    <lineage>
        <taxon>Bacteria</taxon>
        <taxon>Bacillati</taxon>
        <taxon>Actinomycetota</taxon>
        <taxon>Actinomycetes</taxon>
        <taxon>Pseudonocardiales</taxon>
        <taxon>Pseudonocardiaceae</taxon>
        <taxon>Pseudonocardia</taxon>
    </lineage>
</organism>
<accession>A0ABP9QWX2</accession>
<feature type="transmembrane region" description="Helical" evidence="6">
    <location>
        <begin position="28"/>
        <end position="53"/>
    </location>
</feature>
<evidence type="ECO:0000256" key="3">
    <source>
        <dbReference type="ARBA" id="ARBA00022692"/>
    </source>
</evidence>
<sequence length="163" mass="17679">MADRFSDLCDAVARRLPFGLSRVVPPNFLGFAAINGFTFGVDLLLLTLAHSWLDLPVRVSITVGYAIAFSLSFVLNRWLNFHSHAPVGRQALLFFIVILINYAVILLGVGGGLAALGLQYHVARLIAGACEAVFIYSAMRWVVFAKPAGSRRATISGQTAIEE</sequence>
<feature type="domain" description="GtrA/DPMS transmembrane" evidence="7">
    <location>
        <begin position="31"/>
        <end position="144"/>
    </location>
</feature>
<evidence type="ECO:0000313" key="8">
    <source>
        <dbReference type="EMBL" id="GAA5168693.1"/>
    </source>
</evidence>
<dbReference type="EMBL" id="BAABJP010000039">
    <property type="protein sequence ID" value="GAA5168693.1"/>
    <property type="molecule type" value="Genomic_DNA"/>
</dbReference>
<reference evidence="9" key="1">
    <citation type="journal article" date="2019" name="Int. J. Syst. Evol. Microbiol.">
        <title>The Global Catalogue of Microorganisms (GCM) 10K type strain sequencing project: providing services to taxonomists for standard genome sequencing and annotation.</title>
        <authorList>
            <consortium name="The Broad Institute Genomics Platform"/>
            <consortium name="The Broad Institute Genome Sequencing Center for Infectious Disease"/>
            <person name="Wu L."/>
            <person name="Ma J."/>
        </authorList>
    </citation>
    <scope>NUCLEOTIDE SEQUENCE [LARGE SCALE GENOMIC DNA]</scope>
    <source>
        <strain evidence="9">JCM 18303</strain>
    </source>
</reference>